<feature type="chain" id="PRO_5044754142" evidence="2">
    <location>
        <begin position="26"/>
        <end position="147"/>
    </location>
</feature>
<proteinExistence type="inferred from homology"/>
<dbReference type="AlphaFoldDB" id="A0ABD1ER27"/>
<dbReference type="InterPro" id="IPR011322">
    <property type="entry name" value="N-reg_PII-like_a/b"/>
</dbReference>
<sequence>MLCFSRNIILTTFLLNLTRRCSVFATEKTLTGNRTLSSTMGEYSVVYVTTPNQDVAKKIAHGLVSKKLAACANIVPTITSIYEWENKINEDTESLMMIKTKTSKVEEITDYVKANHPYKVCEVIAFPFSHGNKDYLKWIDDVLSGSV</sequence>
<dbReference type="Gene3D" id="3.30.70.120">
    <property type="match status" value="1"/>
</dbReference>
<gene>
    <name evidence="3" type="ORF">ABEB36_008484</name>
</gene>
<dbReference type="SUPFAM" id="SSF54913">
    <property type="entry name" value="GlnB-like"/>
    <property type="match status" value="1"/>
</dbReference>
<accession>A0ABD1ER27</accession>
<comment type="caution">
    <text evidence="3">The sequence shown here is derived from an EMBL/GenBank/DDBJ whole genome shotgun (WGS) entry which is preliminary data.</text>
</comment>
<evidence type="ECO:0000256" key="1">
    <source>
        <dbReference type="ARBA" id="ARBA00010169"/>
    </source>
</evidence>
<organism evidence="3 4">
    <name type="scientific">Hypothenemus hampei</name>
    <name type="common">Coffee berry borer</name>
    <dbReference type="NCBI Taxonomy" id="57062"/>
    <lineage>
        <taxon>Eukaryota</taxon>
        <taxon>Metazoa</taxon>
        <taxon>Ecdysozoa</taxon>
        <taxon>Arthropoda</taxon>
        <taxon>Hexapoda</taxon>
        <taxon>Insecta</taxon>
        <taxon>Pterygota</taxon>
        <taxon>Neoptera</taxon>
        <taxon>Endopterygota</taxon>
        <taxon>Coleoptera</taxon>
        <taxon>Polyphaga</taxon>
        <taxon>Cucujiformia</taxon>
        <taxon>Curculionidae</taxon>
        <taxon>Scolytinae</taxon>
        <taxon>Hypothenemus</taxon>
    </lineage>
</organism>
<comment type="similarity">
    <text evidence="1">Belongs to the CutA family.</text>
</comment>
<feature type="signal peptide" evidence="2">
    <location>
        <begin position="1"/>
        <end position="25"/>
    </location>
</feature>
<protein>
    <submittedName>
        <fullName evidence="3">Uncharacterized protein</fullName>
    </submittedName>
</protein>
<dbReference type="Pfam" id="PF03091">
    <property type="entry name" value="CutA1"/>
    <property type="match status" value="1"/>
</dbReference>
<keyword evidence="4" id="KW-1185">Reference proteome</keyword>
<keyword evidence="2" id="KW-0732">Signal</keyword>
<dbReference type="InterPro" id="IPR015867">
    <property type="entry name" value="N-reg_PII/ATP_PRibTrfase_C"/>
</dbReference>
<evidence type="ECO:0000313" key="3">
    <source>
        <dbReference type="EMBL" id="KAL1497542.1"/>
    </source>
</evidence>
<dbReference type="Proteomes" id="UP001566132">
    <property type="component" value="Unassembled WGS sequence"/>
</dbReference>
<reference evidence="3 4" key="1">
    <citation type="submission" date="2024-05" db="EMBL/GenBank/DDBJ databases">
        <title>Genetic variation in Jamaican populations of the coffee berry borer (Hypothenemus hampei).</title>
        <authorList>
            <person name="Errbii M."/>
            <person name="Myrie A."/>
        </authorList>
    </citation>
    <scope>NUCLEOTIDE SEQUENCE [LARGE SCALE GENOMIC DNA]</scope>
    <source>
        <strain evidence="3">JA-Hopewell-2020-01-JO</strain>
        <tissue evidence="3">Whole body</tissue>
    </source>
</reference>
<dbReference type="PANTHER" id="PTHR23419:SF8">
    <property type="entry name" value="FI09726P"/>
    <property type="match status" value="1"/>
</dbReference>
<dbReference type="InterPro" id="IPR004323">
    <property type="entry name" value="Ion_tolerance_CutA"/>
</dbReference>
<evidence type="ECO:0000256" key="2">
    <source>
        <dbReference type="SAM" id="SignalP"/>
    </source>
</evidence>
<evidence type="ECO:0000313" key="4">
    <source>
        <dbReference type="Proteomes" id="UP001566132"/>
    </source>
</evidence>
<dbReference type="PANTHER" id="PTHR23419">
    <property type="entry name" value="DIVALENT CATION TOLERANCE CUTA-RELATED"/>
    <property type="match status" value="1"/>
</dbReference>
<dbReference type="EMBL" id="JBDJPC010000006">
    <property type="protein sequence ID" value="KAL1497542.1"/>
    <property type="molecule type" value="Genomic_DNA"/>
</dbReference>
<name>A0ABD1ER27_HYPHA</name>